<reference evidence="1 2" key="1">
    <citation type="submission" date="2023-06" db="EMBL/GenBank/DDBJ databases">
        <title>Azospirillum isscasensis sp.nov, a bacterium isolated from rhizosphere soil of rice.</title>
        <authorList>
            <person name="Wang H."/>
        </authorList>
    </citation>
    <scope>NUCLEOTIDE SEQUENCE [LARGE SCALE GENOMIC DNA]</scope>
    <source>
        <strain evidence="1 2">C340-1</strain>
    </source>
</reference>
<accession>A0ABU0WQN2</accession>
<gene>
    <name evidence="1" type="ORF">QSG27_27960</name>
</gene>
<evidence type="ECO:0000313" key="2">
    <source>
        <dbReference type="Proteomes" id="UP001227317"/>
    </source>
</evidence>
<dbReference type="Proteomes" id="UP001227317">
    <property type="component" value="Unassembled WGS sequence"/>
</dbReference>
<organism evidence="1 2">
    <name type="scientific">Azospirillum isscasi</name>
    <dbReference type="NCBI Taxonomy" id="3053926"/>
    <lineage>
        <taxon>Bacteria</taxon>
        <taxon>Pseudomonadati</taxon>
        <taxon>Pseudomonadota</taxon>
        <taxon>Alphaproteobacteria</taxon>
        <taxon>Rhodospirillales</taxon>
        <taxon>Azospirillaceae</taxon>
        <taxon>Azospirillum</taxon>
    </lineage>
</organism>
<proteinExistence type="predicted"/>
<name>A0ABU0WQN2_9PROT</name>
<protein>
    <submittedName>
        <fullName evidence="1">Uncharacterized protein</fullName>
    </submittedName>
</protein>
<sequence length="96" mass="9966">MTTADVRRAGRAAMRVPASAWQAADPYAAAVGVMLADGDTVHPSDARAALARWLLVYTTVLRAYVEAGGGQTVGEGPAEIADRILAEVEAAERAVT</sequence>
<dbReference type="RefSeq" id="WP_306712006.1">
    <property type="nucleotide sequence ID" value="NZ_JAUJFI010000273.1"/>
</dbReference>
<keyword evidence="2" id="KW-1185">Reference proteome</keyword>
<comment type="caution">
    <text evidence="1">The sequence shown here is derived from an EMBL/GenBank/DDBJ whole genome shotgun (WGS) entry which is preliminary data.</text>
</comment>
<dbReference type="EMBL" id="JAUJFI010000273">
    <property type="protein sequence ID" value="MDQ2106555.1"/>
    <property type="molecule type" value="Genomic_DNA"/>
</dbReference>
<evidence type="ECO:0000313" key="1">
    <source>
        <dbReference type="EMBL" id="MDQ2106555.1"/>
    </source>
</evidence>